<dbReference type="AlphaFoldDB" id="A0A4Y2GYG9"/>
<protein>
    <submittedName>
        <fullName evidence="1">Uncharacterized protein</fullName>
    </submittedName>
</protein>
<comment type="caution">
    <text evidence="1">The sequence shown here is derived from an EMBL/GenBank/DDBJ whole genome shotgun (WGS) entry which is preliminary data.</text>
</comment>
<evidence type="ECO:0000313" key="2">
    <source>
        <dbReference type="Proteomes" id="UP000499080"/>
    </source>
</evidence>
<evidence type="ECO:0000313" key="1">
    <source>
        <dbReference type="EMBL" id="GBM57951.1"/>
    </source>
</evidence>
<proteinExistence type="predicted"/>
<dbReference type="EMBL" id="BGPR01001615">
    <property type="protein sequence ID" value="GBM57951.1"/>
    <property type="molecule type" value="Genomic_DNA"/>
</dbReference>
<dbReference type="Proteomes" id="UP000499080">
    <property type="component" value="Unassembled WGS sequence"/>
</dbReference>
<accession>A0A4Y2GYG9</accession>
<gene>
    <name evidence="1" type="ORF">AVEN_157358_1</name>
</gene>
<reference evidence="1 2" key="1">
    <citation type="journal article" date="2019" name="Sci. Rep.">
        <title>Orb-weaving spider Araneus ventricosus genome elucidates the spidroin gene catalogue.</title>
        <authorList>
            <person name="Kono N."/>
            <person name="Nakamura H."/>
            <person name="Ohtoshi R."/>
            <person name="Moran D.A.P."/>
            <person name="Shinohara A."/>
            <person name="Yoshida Y."/>
            <person name="Fujiwara M."/>
            <person name="Mori M."/>
            <person name="Tomita M."/>
            <person name="Arakawa K."/>
        </authorList>
    </citation>
    <scope>NUCLEOTIDE SEQUENCE [LARGE SCALE GENOMIC DNA]</scope>
</reference>
<keyword evidence="2" id="KW-1185">Reference proteome</keyword>
<sequence>MESWKVCNSKGLRDQDRILRFMSLTKKNSSEALLTWRHSSQVYASVMVQEDQNYSLILRLAFTSINRSIALFLQMRFGKMSQDLLLKKLIFGHPEKYSINALADDEIT</sequence>
<name>A0A4Y2GYG9_ARAVE</name>
<organism evidence="1 2">
    <name type="scientific">Araneus ventricosus</name>
    <name type="common">Orbweaver spider</name>
    <name type="synonym">Epeira ventricosa</name>
    <dbReference type="NCBI Taxonomy" id="182803"/>
    <lineage>
        <taxon>Eukaryota</taxon>
        <taxon>Metazoa</taxon>
        <taxon>Ecdysozoa</taxon>
        <taxon>Arthropoda</taxon>
        <taxon>Chelicerata</taxon>
        <taxon>Arachnida</taxon>
        <taxon>Araneae</taxon>
        <taxon>Araneomorphae</taxon>
        <taxon>Entelegynae</taxon>
        <taxon>Araneoidea</taxon>
        <taxon>Araneidae</taxon>
        <taxon>Araneus</taxon>
    </lineage>
</organism>